<protein>
    <submittedName>
        <fullName evidence="2">MBL fold metallo-hydrolase</fullName>
    </submittedName>
</protein>
<dbReference type="Gene3D" id="3.60.15.10">
    <property type="entry name" value="Ribonuclease Z/Hydroxyacylglutathione hydrolase-like"/>
    <property type="match status" value="1"/>
</dbReference>
<sequence length="302" mass="31207">MRLVILSENTPSPEGLAGEHGLSLAVYLDDGSMWLWDAGASGLAAQNAAALHVDLAQAAGLALSHGHYDHTGGIAAFLEAGFDGPIFAHQGSTTPRWAVKPGSATRPIGWEKPEPVRGRIRPVEGTTVLATDGQGNPVLTMVTDIPRLPGNAEHVDNFFHDSIGERPDCVLDDACLVLHTPRGRVLVLGCCHSGLANTLAAVDAATAYATHPGSAGGPAEASADNADSTATPGFECVLGGLHLMGVTDADDPAILQALDALKRYGVRSLRPGHCTGSLAGRVLAERFPGPVELLHVGAVIEL</sequence>
<dbReference type="GO" id="GO:0016740">
    <property type="term" value="F:transferase activity"/>
    <property type="evidence" value="ECO:0007669"/>
    <property type="project" value="TreeGrafter"/>
</dbReference>
<feature type="domain" description="Metallo-beta-lactamase" evidence="1">
    <location>
        <begin position="22"/>
        <end position="211"/>
    </location>
</feature>
<dbReference type="SUPFAM" id="SSF56281">
    <property type="entry name" value="Metallo-hydrolase/oxidoreductase"/>
    <property type="match status" value="1"/>
</dbReference>
<dbReference type="InterPro" id="IPR041712">
    <property type="entry name" value="DHPS-like_MBL-fold"/>
</dbReference>
<dbReference type="PANTHER" id="PTHR13754:SF13">
    <property type="entry name" value="METALLO-BETA-LACTAMASE SUPERFAMILY PROTEIN (AFU_ORTHOLOGUE AFUA_3G07630)"/>
    <property type="match status" value="1"/>
</dbReference>
<dbReference type="GO" id="GO:0016787">
    <property type="term" value="F:hydrolase activity"/>
    <property type="evidence" value="ECO:0007669"/>
    <property type="project" value="UniProtKB-KW"/>
</dbReference>
<comment type="caution">
    <text evidence="2">The sequence shown here is derived from an EMBL/GenBank/DDBJ whole genome shotgun (WGS) entry which is preliminary data.</text>
</comment>
<dbReference type="RefSeq" id="WP_144234652.1">
    <property type="nucleotide sequence ID" value="NZ_QMIF01000003.1"/>
</dbReference>
<reference evidence="2 3" key="1">
    <citation type="submission" date="2018-06" db="EMBL/GenBank/DDBJ databases">
        <title>Complete genome of Desulfovibrio marinus P48SEP.</title>
        <authorList>
            <person name="Crispim J.S."/>
            <person name="Vidigal P.M.P."/>
            <person name="Silva L.C.F."/>
            <person name="Araujo L.C."/>
            <person name="Laguardia C.N."/>
            <person name="Dias R.S."/>
            <person name="Sousa M.P."/>
            <person name="Paula S.O."/>
            <person name="Silva C."/>
        </authorList>
    </citation>
    <scope>NUCLEOTIDE SEQUENCE [LARGE SCALE GENOMIC DNA]</scope>
    <source>
        <strain evidence="2 3">P48SEP</strain>
    </source>
</reference>
<gene>
    <name evidence="2" type="ORF">DQK91_06775</name>
</gene>
<dbReference type="InterPro" id="IPR052926">
    <property type="entry name" value="Metallo-beta-lactamase_dom"/>
</dbReference>
<dbReference type="AlphaFoldDB" id="A0A6P1ZIQ8"/>
<accession>A0A6P1ZIQ8</accession>
<dbReference type="SMART" id="SM00849">
    <property type="entry name" value="Lactamase_B"/>
    <property type="match status" value="1"/>
</dbReference>
<dbReference type="Pfam" id="PF00753">
    <property type="entry name" value="Lactamase_B"/>
    <property type="match status" value="1"/>
</dbReference>
<keyword evidence="2" id="KW-0378">Hydrolase</keyword>
<dbReference type="EMBL" id="QMIF01000003">
    <property type="protein sequence ID" value="TVM35097.1"/>
    <property type="molecule type" value="Genomic_DNA"/>
</dbReference>
<dbReference type="PANTHER" id="PTHR13754">
    <property type="entry name" value="METALLO-BETA-LACTAMASE SUPERFAMILY PROTEIN"/>
    <property type="match status" value="1"/>
</dbReference>
<evidence type="ECO:0000313" key="3">
    <source>
        <dbReference type="Proteomes" id="UP000434052"/>
    </source>
</evidence>
<dbReference type="Proteomes" id="UP000434052">
    <property type="component" value="Unassembled WGS sequence"/>
</dbReference>
<dbReference type="InterPro" id="IPR036866">
    <property type="entry name" value="RibonucZ/Hydroxyglut_hydro"/>
</dbReference>
<proteinExistence type="predicted"/>
<dbReference type="OrthoDB" id="9803916at2"/>
<dbReference type="InterPro" id="IPR001279">
    <property type="entry name" value="Metallo-B-lactamas"/>
</dbReference>
<name>A0A6P1ZIQ8_9BACT</name>
<organism evidence="2 3">
    <name type="scientific">Oceanidesulfovibrio marinus</name>
    <dbReference type="NCBI Taxonomy" id="370038"/>
    <lineage>
        <taxon>Bacteria</taxon>
        <taxon>Pseudomonadati</taxon>
        <taxon>Thermodesulfobacteriota</taxon>
        <taxon>Desulfovibrionia</taxon>
        <taxon>Desulfovibrionales</taxon>
        <taxon>Desulfovibrionaceae</taxon>
        <taxon>Oceanidesulfovibrio</taxon>
    </lineage>
</organism>
<dbReference type="CDD" id="cd07713">
    <property type="entry name" value="DHPS-like_MBL-fold"/>
    <property type="match status" value="1"/>
</dbReference>
<evidence type="ECO:0000313" key="2">
    <source>
        <dbReference type="EMBL" id="TVM35097.1"/>
    </source>
</evidence>
<evidence type="ECO:0000259" key="1">
    <source>
        <dbReference type="SMART" id="SM00849"/>
    </source>
</evidence>